<evidence type="ECO:0000256" key="10">
    <source>
        <dbReference type="HAMAP-Rule" id="MF_00942"/>
    </source>
</evidence>
<dbReference type="SMART" id="SM00525">
    <property type="entry name" value="FES"/>
    <property type="match status" value="1"/>
</dbReference>
<keyword evidence="3" id="KW-0479">Metal-binding</keyword>
<evidence type="ECO:0000256" key="9">
    <source>
        <dbReference type="ARBA" id="ARBA00023295"/>
    </source>
</evidence>
<dbReference type="NCBIfam" id="TIGR01083">
    <property type="entry name" value="nth"/>
    <property type="match status" value="1"/>
</dbReference>
<comment type="function">
    <text evidence="10">DNA repair enzyme that has both DNA N-glycosylase activity and AP-lyase activity. The DNA N-glycosylase activity releases various damaged pyrimidines from DNA by cleaving the N-glycosidic bond, leaving an AP (apurinic/apyrimidinic) site. The AP-lyase activity cleaves the phosphodiester bond 3' to the AP site by a beta-elimination, leaving a 3'-terminal unsaturated sugar and a product with a terminal 5'-phosphate.</text>
</comment>
<comment type="caution">
    <text evidence="10">Lacks conserved residue(s) required for the propagation of feature annotation.</text>
</comment>
<sequence>MRVTKAIKAEQLRILKELYPNAKPALTFKTPFELLIAVILSAQCTDVRVNVVTGRLFQYANTPEAIAALGQVKLETAIHDCGFFRMKAKHILEICHILLQEYSGEVPADFEALQKLPGVGRKTANVVMSVAFHAPAIAVDTHVFRVANRLRLAVGKTPLEVEKGLQKAIPRTDWSDAHHWLILHGRQLCKARKPLCSECPLAQVCPSSAA</sequence>
<dbReference type="InterPro" id="IPR005759">
    <property type="entry name" value="Nth"/>
</dbReference>
<gene>
    <name evidence="10 12" type="primary">nth</name>
    <name evidence="12" type="ORF">GCM10008919_21750</name>
</gene>
<comment type="cofactor">
    <cofactor evidence="10">
        <name>[4Fe-4S] cluster</name>
        <dbReference type="ChEBI" id="CHEBI:49883"/>
    </cofactor>
    <text evidence="10">Binds 1 [4Fe-4S] cluster.</text>
</comment>
<dbReference type="InterPro" id="IPR003265">
    <property type="entry name" value="HhH-GPD_domain"/>
</dbReference>
<keyword evidence="12" id="KW-0540">Nuclease</keyword>
<dbReference type="SUPFAM" id="SSF48150">
    <property type="entry name" value="DNA-glycosylase"/>
    <property type="match status" value="1"/>
</dbReference>
<dbReference type="SMART" id="SM00478">
    <property type="entry name" value="ENDO3c"/>
    <property type="match status" value="1"/>
</dbReference>
<protein>
    <recommendedName>
        <fullName evidence="10">Endonuclease III</fullName>
        <ecNumber evidence="10">4.2.99.18</ecNumber>
    </recommendedName>
    <alternativeName>
        <fullName evidence="10">DNA-(apurinic or apyrimidinic site) lyase</fullName>
    </alternativeName>
</protein>
<dbReference type="InterPro" id="IPR000445">
    <property type="entry name" value="HhH_motif"/>
</dbReference>
<dbReference type="PROSITE" id="PS01155">
    <property type="entry name" value="ENDONUCLEASE_III_2"/>
    <property type="match status" value="1"/>
</dbReference>
<organism evidence="12 13">
    <name type="scientific">Selenomonas dianae</name>
    <dbReference type="NCBI Taxonomy" id="135079"/>
    <lineage>
        <taxon>Bacteria</taxon>
        <taxon>Bacillati</taxon>
        <taxon>Bacillota</taxon>
        <taxon>Negativicutes</taxon>
        <taxon>Selenomonadales</taxon>
        <taxon>Selenomonadaceae</taxon>
        <taxon>Selenomonas</taxon>
    </lineage>
</organism>
<keyword evidence="10" id="KW-0456">Lyase</keyword>
<keyword evidence="5 10" id="KW-0378">Hydrolase</keyword>
<keyword evidence="12" id="KW-0255">Endonuclease</keyword>
<evidence type="ECO:0000313" key="12">
    <source>
        <dbReference type="EMBL" id="GAA0218249.1"/>
    </source>
</evidence>
<evidence type="ECO:0000256" key="3">
    <source>
        <dbReference type="ARBA" id="ARBA00022723"/>
    </source>
</evidence>
<keyword evidence="2" id="KW-0004">4Fe-4S</keyword>
<proteinExistence type="inferred from homology"/>
<dbReference type="Proteomes" id="UP001500399">
    <property type="component" value="Unassembled WGS sequence"/>
</dbReference>
<comment type="catalytic activity">
    <reaction evidence="10">
        <text>2'-deoxyribonucleotide-(2'-deoxyribose 5'-phosphate)-2'-deoxyribonucleotide-DNA = a 3'-end 2'-deoxyribonucleotide-(2,3-dehydro-2,3-deoxyribose 5'-phosphate)-DNA + a 5'-end 5'-phospho-2'-deoxyribonucleoside-DNA + H(+)</text>
        <dbReference type="Rhea" id="RHEA:66592"/>
        <dbReference type="Rhea" id="RHEA-COMP:13180"/>
        <dbReference type="Rhea" id="RHEA-COMP:16897"/>
        <dbReference type="Rhea" id="RHEA-COMP:17067"/>
        <dbReference type="ChEBI" id="CHEBI:15378"/>
        <dbReference type="ChEBI" id="CHEBI:136412"/>
        <dbReference type="ChEBI" id="CHEBI:157695"/>
        <dbReference type="ChEBI" id="CHEBI:167181"/>
        <dbReference type="EC" id="4.2.99.18"/>
    </reaction>
</comment>
<dbReference type="Gene3D" id="1.10.1670.10">
    <property type="entry name" value="Helix-hairpin-Helix base-excision DNA repair enzymes (C-terminal)"/>
    <property type="match status" value="1"/>
</dbReference>
<dbReference type="Pfam" id="PF00730">
    <property type="entry name" value="HhH-GPD"/>
    <property type="match status" value="1"/>
</dbReference>
<name>A0ABP3CXZ8_9FIRM</name>
<keyword evidence="13" id="KW-1185">Reference proteome</keyword>
<keyword evidence="9 10" id="KW-0326">Glycosidase</keyword>
<accession>A0ABP3CXZ8</accession>
<dbReference type="RefSeq" id="WP_304988233.1">
    <property type="nucleotide sequence ID" value="NZ_BAAACR010000018.1"/>
</dbReference>
<dbReference type="InterPro" id="IPR023170">
    <property type="entry name" value="HhH_base_excis_C"/>
</dbReference>
<comment type="caution">
    <text evidence="12">The sequence shown here is derived from an EMBL/GenBank/DDBJ whole genome shotgun (WGS) entry which is preliminary data.</text>
</comment>
<keyword evidence="10" id="KW-0238">DNA-binding</keyword>
<reference evidence="13" key="1">
    <citation type="journal article" date="2019" name="Int. J. Syst. Evol. Microbiol.">
        <title>The Global Catalogue of Microorganisms (GCM) 10K type strain sequencing project: providing services to taxonomists for standard genome sequencing and annotation.</title>
        <authorList>
            <consortium name="The Broad Institute Genomics Platform"/>
            <consortium name="The Broad Institute Genome Sequencing Center for Infectious Disease"/>
            <person name="Wu L."/>
            <person name="Ma J."/>
        </authorList>
    </citation>
    <scope>NUCLEOTIDE SEQUENCE [LARGE SCALE GENOMIC DNA]</scope>
    <source>
        <strain evidence="13">JCM 8542</strain>
    </source>
</reference>
<dbReference type="EC" id="4.2.99.18" evidence="10"/>
<keyword evidence="7" id="KW-0411">Iron-sulfur</keyword>
<dbReference type="CDD" id="cd00056">
    <property type="entry name" value="ENDO3c"/>
    <property type="match status" value="1"/>
</dbReference>
<evidence type="ECO:0000256" key="2">
    <source>
        <dbReference type="ARBA" id="ARBA00022485"/>
    </source>
</evidence>
<evidence type="ECO:0000256" key="6">
    <source>
        <dbReference type="ARBA" id="ARBA00023004"/>
    </source>
</evidence>
<dbReference type="EMBL" id="BAAACR010000018">
    <property type="protein sequence ID" value="GAA0218249.1"/>
    <property type="molecule type" value="Genomic_DNA"/>
</dbReference>
<feature type="domain" description="HhH-GPD" evidence="11">
    <location>
        <begin position="40"/>
        <end position="187"/>
    </location>
</feature>
<dbReference type="PIRSF" id="PIRSF001435">
    <property type="entry name" value="Nth"/>
    <property type="match status" value="1"/>
</dbReference>
<dbReference type="PANTHER" id="PTHR10359">
    <property type="entry name" value="A/G-SPECIFIC ADENINE GLYCOSYLASE/ENDONUCLEASE III"/>
    <property type="match status" value="1"/>
</dbReference>
<dbReference type="PROSITE" id="PS00764">
    <property type="entry name" value="ENDONUCLEASE_III_1"/>
    <property type="match status" value="1"/>
</dbReference>
<dbReference type="Pfam" id="PF10576">
    <property type="entry name" value="EndIII_4Fe-2S"/>
    <property type="match status" value="1"/>
</dbReference>
<dbReference type="Gene3D" id="1.10.340.30">
    <property type="entry name" value="Hypothetical protein, domain 2"/>
    <property type="match status" value="1"/>
</dbReference>
<dbReference type="Pfam" id="PF00633">
    <property type="entry name" value="HHH"/>
    <property type="match status" value="1"/>
</dbReference>
<evidence type="ECO:0000256" key="5">
    <source>
        <dbReference type="ARBA" id="ARBA00022801"/>
    </source>
</evidence>
<dbReference type="InterPro" id="IPR004036">
    <property type="entry name" value="Endonuclease-III-like_CS2"/>
</dbReference>
<dbReference type="InterPro" id="IPR011257">
    <property type="entry name" value="DNA_glycosylase"/>
</dbReference>
<keyword evidence="6" id="KW-0408">Iron</keyword>
<comment type="similarity">
    <text evidence="1 10">Belongs to the Nth/MutY family.</text>
</comment>
<evidence type="ECO:0000256" key="7">
    <source>
        <dbReference type="ARBA" id="ARBA00023014"/>
    </source>
</evidence>
<dbReference type="InterPro" id="IPR003651">
    <property type="entry name" value="Endonuclease3_FeS-loop_motif"/>
</dbReference>
<keyword evidence="8 10" id="KW-0234">DNA repair</keyword>
<keyword evidence="4 10" id="KW-0227">DNA damage</keyword>
<evidence type="ECO:0000259" key="11">
    <source>
        <dbReference type="SMART" id="SM00478"/>
    </source>
</evidence>
<evidence type="ECO:0000256" key="4">
    <source>
        <dbReference type="ARBA" id="ARBA00022763"/>
    </source>
</evidence>
<dbReference type="HAMAP" id="MF_00942">
    <property type="entry name" value="Nth"/>
    <property type="match status" value="1"/>
</dbReference>
<dbReference type="PANTHER" id="PTHR10359:SF18">
    <property type="entry name" value="ENDONUCLEASE III"/>
    <property type="match status" value="1"/>
</dbReference>
<evidence type="ECO:0000256" key="1">
    <source>
        <dbReference type="ARBA" id="ARBA00008343"/>
    </source>
</evidence>
<evidence type="ECO:0000256" key="8">
    <source>
        <dbReference type="ARBA" id="ARBA00023204"/>
    </source>
</evidence>
<evidence type="ECO:0000313" key="13">
    <source>
        <dbReference type="Proteomes" id="UP001500399"/>
    </source>
</evidence>
<dbReference type="GO" id="GO:0004519">
    <property type="term" value="F:endonuclease activity"/>
    <property type="evidence" value="ECO:0007669"/>
    <property type="project" value="UniProtKB-KW"/>
</dbReference>
<dbReference type="InterPro" id="IPR004035">
    <property type="entry name" value="Endouclease-III_FeS-bd_BS"/>
</dbReference>